<dbReference type="EMBL" id="QJKD01000014">
    <property type="protein sequence ID" value="PXX49243.1"/>
    <property type="molecule type" value="Genomic_DNA"/>
</dbReference>
<dbReference type="Pfam" id="PF20720">
    <property type="entry name" value="nSTAND3"/>
    <property type="match status" value="1"/>
</dbReference>
<dbReference type="InterPro" id="IPR027417">
    <property type="entry name" value="P-loop_NTPase"/>
</dbReference>
<keyword evidence="3" id="KW-1185">Reference proteome</keyword>
<dbReference type="Gene3D" id="3.40.50.300">
    <property type="entry name" value="P-loop containing nucleotide triphosphate hydrolases"/>
    <property type="match status" value="1"/>
</dbReference>
<dbReference type="InterPro" id="IPR011856">
    <property type="entry name" value="tRNA_endonuc-like_dom_sf"/>
</dbReference>
<dbReference type="GO" id="GO:0003676">
    <property type="term" value="F:nucleic acid binding"/>
    <property type="evidence" value="ECO:0007669"/>
    <property type="project" value="InterPro"/>
</dbReference>
<proteinExistence type="predicted"/>
<dbReference type="SUPFAM" id="SSF52540">
    <property type="entry name" value="P-loop containing nucleoside triphosphate hydrolases"/>
    <property type="match status" value="2"/>
</dbReference>
<dbReference type="Gene3D" id="3.40.1350.10">
    <property type="match status" value="1"/>
</dbReference>
<evidence type="ECO:0000313" key="3">
    <source>
        <dbReference type="Proteomes" id="UP000248057"/>
    </source>
</evidence>
<protein>
    <recommendedName>
        <fullName evidence="1">Novel STAND NTPase 3 domain-containing protein</fullName>
    </recommendedName>
</protein>
<organism evidence="2 3">
    <name type="scientific">Hungatella effluvii</name>
    <dbReference type="NCBI Taxonomy" id="1096246"/>
    <lineage>
        <taxon>Bacteria</taxon>
        <taxon>Bacillati</taxon>
        <taxon>Bacillota</taxon>
        <taxon>Clostridia</taxon>
        <taxon>Lachnospirales</taxon>
        <taxon>Lachnospiraceae</taxon>
        <taxon>Hungatella</taxon>
    </lineage>
</organism>
<reference evidence="2 3" key="1">
    <citation type="submission" date="2018-05" db="EMBL/GenBank/DDBJ databases">
        <title>Genomic Encyclopedia of Type Strains, Phase IV (KMG-IV): sequencing the most valuable type-strain genomes for metagenomic binning, comparative biology and taxonomic classification.</title>
        <authorList>
            <person name="Goeker M."/>
        </authorList>
    </citation>
    <scope>NUCLEOTIDE SEQUENCE [LARGE SCALE GENOMIC DNA]</scope>
    <source>
        <strain evidence="2 3">DSM 24995</strain>
    </source>
</reference>
<gene>
    <name evidence="2" type="ORF">DFR60_11432</name>
</gene>
<dbReference type="InterPro" id="IPR049050">
    <property type="entry name" value="nSTAND3"/>
</dbReference>
<name>A0A2V3Y1N5_9FIRM</name>
<dbReference type="GeneID" id="86063730"/>
<dbReference type="RefSeq" id="WP_110324902.1">
    <property type="nucleotide sequence ID" value="NZ_QJKD01000014.1"/>
</dbReference>
<accession>A0A2V3Y1N5</accession>
<feature type="domain" description="Novel STAND NTPase 3" evidence="1">
    <location>
        <begin position="175"/>
        <end position="335"/>
    </location>
</feature>
<sequence>MMFNLESLNDYEFEILCKDILEKILDIELYTFAKGRDGGIDICDAKTYPTIIAQAKHYYKSSFQQLLSSLKKEVDRVSENVRLKKYYVCTSQSLTQRNKNEIFSLFSQYMEDNSFIIDASTINDFLSKDENREIVKKHYKLWLCASNVLSLISNQNVFIDCDELLDDIENSIKFFVETKAYNEALKKLIENRIIIITGNPGVGKSTLSKMLILKFVEEGYSIRYTTDNEIGNIKNTLSLDPERKEIVLLDDFLGQHYLKIKESQPNEIKSLIAFVKRNINKKLILNSRITILNEARQQSIVFNELMEQSDIYTYLVNLDDMSYVEKAKIVYNHLFFNGIPDEYYEEIRKERRYLKIVYHKNYNPRIIEYVAKQRNYGIFSSNEYFQYIIGKLDAPEDVWQDEFRNRLNEEDRILMNILYSLTDTTISREILEKTYNNRIKDERLNSSINIFKNSCSRLTDSLLKVIEDKGNVKIGTINPSVNDYLNINLQSNAIEQRKTIDSALYVEQIIKVSESEESKEYIKQMILNKTILNKKVLRNSVFYYYVNLSFRLKIFSVDIIDIMQICFERIYENIAYSEKEDYGNLLLSIIESDFVKFYNLIPILQNADKMAFLVEPLKFEQLKELLEALLEQDIFSNEIILGMEDMLSLAIRTKISIQVKSDADDVLGEIVASKVEEYDDETIENYKSGDTSALEEEVWDGIQDAMLEKVNELLEETKEIITIPIDEFDLAFTKGYFDISGAISAQISEKEYYDYEEWKQESGKSDIDIIKEIFER</sequence>
<evidence type="ECO:0000259" key="1">
    <source>
        <dbReference type="Pfam" id="PF20720"/>
    </source>
</evidence>
<dbReference type="Proteomes" id="UP000248057">
    <property type="component" value="Unassembled WGS sequence"/>
</dbReference>
<evidence type="ECO:0000313" key="2">
    <source>
        <dbReference type="EMBL" id="PXX49243.1"/>
    </source>
</evidence>
<comment type="caution">
    <text evidence="2">The sequence shown here is derived from an EMBL/GenBank/DDBJ whole genome shotgun (WGS) entry which is preliminary data.</text>
</comment>
<dbReference type="AlphaFoldDB" id="A0A2V3Y1N5"/>